<evidence type="ECO:0000256" key="6">
    <source>
        <dbReference type="RuleBase" id="RU003631"/>
    </source>
</evidence>
<protein>
    <recommendedName>
        <fullName evidence="4 5">Small ribosomal subunit protein uS2</fullName>
    </recommendedName>
</protein>
<evidence type="ECO:0000256" key="4">
    <source>
        <dbReference type="ARBA" id="ARBA00035256"/>
    </source>
</evidence>
<reference evidence="7 8" key="1">
    <citation type="journal article" date="2016" name="Nat. Commun.">
        <title>Thousands of microbial genomes shed light on interconnected biogeochemical processes in an aquifer system.</title>
        <authorList>
            <person name="Anantharaman K."/>
            <person name="Brown C.T."/>
            <person name="Hug L.A."/>
            <person name="Sharon I."/>
            <person name="Castelle C.J."/>
            <person name="Probst A.J."/>
            <person name="Thomas B.C."/>
            <person name="Singh A."/>
            <person name="Wilkins M.J."/>
            <person name="Karaoz U."/>
            <person name="Brodie E.L."/>
            <person name="Williams K.H."/>
            <person name="Hubbard S.S."/>
            <person name="Banfield J.F."/>
        </authorList>
    </citation>
    <scope>NUCLEOTIDE SEQUENCE [LARGE SCALE GENOMIC DNA]</scope>
</reference>
<dbReference type="Proteomes" id="UP000178406">
    <property type="component" value="Unassembled WGS sequence"/>
</dbReference>
<dbReference type="Gene3D" id="3.40.50.10490">
    <property type="entry name" value="Glucose-6-phosphate isomerase like protein, domain 1"/>
    <property type="match status" value="1"/>
</dbReference>
<organism evidence="7 8">
    <name type="scientific">Candidatus Giovannonibacteria bacterium RIFCSPHIGHO2_02_FULL_46_20</name>
    <dbReference type="NCBI Taxonomy" id="1798338"/>
    <lineage>
        <taxon>Bacteria</taxon>
        <taxon>Candidatus Giovannoniibacteriota</taxon>
    </lineage>
</organism>
<evidence type="ECO:0000256" key="5">
    <source>
        <dbReference type="HAMAP-Rule" id="MF_00291"/>
    </source>
</evidence>
<evidence type="ECO:0000313" key="7">
    <source>
        <dbReference type="EMBL" id="OGF74196.1"/>
    </source>
</evidence>
<gene>
    <name evidence="5" type="primary">rpsB</name>
    <name evidence="7" type="ORF">A3J56_02745</name>
</gene>
<evidence type="ECO:0000256" key="3">
    <source>
        <dbReference type="ARBA" id="ARBA00023274"/>
    </source>
</evidence>
<dbReference type="InterPro" id="IPR018130">
    <property type="entry name" value="Ribosomal_uS2_CS"/>
</dbReference>
<dbReference type="PANTHER" id="PTHR12534">
    <property type="entry name" value="30S RIBOSOMAL PROTEIN S2 PROKARYOTIC AND ORGANELLAR"/>
    <property type="match status" value="1"/>
</dbReference>
<dbReference type="PRINTS" id="PR00395">
    <property type="entry name" value="RIBOSOMALS2"/>
</dbReference>
<dbReference type="CDD" id="cd01425">
    <property type="entry name" value="RPS2"/>
    <property type="match status" value="1"/>
</dbReference>
<proteinExistence type="inferred from homology"/>
<dbReference type="PANTHER" id="PTHR12534:SF0">
    <property type="entry name" value="SMALL RIBOSOMAL SUBUNIT PROTEIN US2M"/>
    <property type="match status" value="1"/>
</dbReference>
<sequence>MKIDAFLETLFEAGAHVGHSKSRRHPQMERFVFGVRNNIEIFDLQQTASLLEAAEQFLVSLGQEGRVVLWVGTKPAARGHIERVAQDLGASYVSGRWLGGLLTNFKEIAKRLEYWKRLESEAESGELEKYVKKEKLMKIGELRKMTRIFSGLRALKSVPDAIVIVDPRNEKTALREAKKKNIPIVALLNSDCDPDGIRYPIPMNDGSTAAIKIILERLGTAYRNGQNERAARLVLDSAEQATAAAETPSTA</sequence>
<dbReference type="HAMAP" id="MF_00291_B">
    <property type="entry name" value="Ribosomal_uS2_B"/>
    <property type="match status" value="1"/>
</dbReference>
<dbReference type="AlphaFoldDB" id="A0A1F5WEZ5"/>
<dbReference type="GO" id="GO:0003735">
    <property type="term" value="F:structural constituent of ribosome"/>
    <property type="evidence" value="ECO:0007669"/>
    <property type="project" value="InterPro"/>
</dbReference>
<dbReference type="NCBIfam" id="TIGR01011">
    <property type="entry name" value="rpsB_bact"/>
    <property type="match status" value="1"/>
</dbReference>
<dbReference type="PROSITE" id="PS00962">
    <property type="entry name" value="RIBOSOMAL_S2_1"/>
    <property type="match status" value="1"/>
</dbReference>
<dbReference type="SUPFAM" id="SSF52313">
    <property type="entry name" value="Ribosomal protein S2"/>
    <property type="match status" value="1"/>
</dbReference>
<keyword evidence="3 5" id="KW-0687">Ribonucleoprotein</keyword>
<dbReference type="EMBL" id="MFHQ01000028">
    <property type="protein sequence ID" value="OGF74196.1"/>
    <property type="molecule type" value="Genomic_DNA"/>
</dbReference>
<dbReference type="InterPro" id="IPR023591">
    <property type="entry name" value="Ribosomal_uS2_flav_dom_sf"/>
</dbReference>
<dbReference type="STRING" id="1798338.A3J56_02745"/>
<keyword evidence="2 5" id="KW-0689">Ribosomal protein</keyword>
<dbReference type="Gene3D" id="1.10.287.610">
    <property type="entry name" value="Helix hairpin bin"/>
    <property type="match status" value="1"/>
</dbReference>
<name>A0A1F5WEZ5_9BACT</name>
<comment type="caution">
    <text evidence="7">The sequence shown here is derived from an EMBL/GenBank/DDBJ whole genome shotgun (WGS) entry which is preliminary data.</text>
</comment>
<dbReference type="GO" id="GO:0015935">
    <property type="term" value="C:small ribosomal subunit"/>
    <property type="evidence" value="ECO:0007669"/>
    <property type="project" value="InterPro"/>
</dbReference>
<dbReference type="PROSITE" id="PS00963">
    <property type="entry name" value="RIBOSOMAL_S2_2"/>
    <property type="match status" value="1"/>
</dbReference>
<evidence type="ECO:0000256" key="1">
    <source>
        <dbReference type="ARBA" id="ARBA00006242"/>
    </source>
</evidence>
<dbReference type="InterPro" id="IPR001865">
    <property type="entry name" value="Ribosomal_uS2"/>
</dbReference>
<accession>A0A1F5WEZ5</accession>
<evidence type="ECO:0000313" key="8">
    <source>
        <dbReference type="Proteomes" id="UP000178406"/>
    </source>
</evidence>
<comment type="similarity">
    <text evidence="1 5 6">Belongs to the universal ribosomal protein uS2 family.</text>
</comment>
<evidence type="ECO:0000256" key="2">
    <source>
        <dbReference type="ARBA" id="ARBA00022980"/>
    </source>
</evidence>
<dbReference type="GO" id="GO:0006412">
    <property type="term" value="P:translation"/>
    <property type="evidence" value="ECO:0007669"/>
    <property type="project" value="UniProtKB-UniRule"/>
</dbReference>
<dbReference type="Pfam" id="PF00318">
    <property type="entry name" value="Ribosomal_S2"/>
    <property type="match status" value="1"/>
</dbReference>
<dbReference type="InterPro" id="IPR005706">
    <property type="entry name" value="Ribosomal_uS2_bac/mit/plastid"/>
</dbReference>